<dbReference type="InParanoid" id="A0A2R5G245"/>
<name>A0A2R5G245_9STRA</name>
<dbReference type="OrthoDB" id="78472at2759"/>
<reference evidence="1 2" key="1">
    <citation type="submission" date="2017-12" db="EMBL/GenBank/DDBJ databases">
        <title>Sequencing, de novo assembly and annotation of complete genome of a new Thraustochytrid species, strain FCC1311.</title>
        <authorList>
            <person name="Sedici K."/>
            <person name="Godart F."/>
            <person name="Aiese Cigliano R."/>
            <person name="Sanseverino W."/>
            <person name="Barakat M."/>
            <person name="Ortet P."/>
            <person name="Marechal E."/>
            <person name="Cagnac O."/>
            <person name="Amato A."/>
        </authorList>
    </citation>
    <scope>NUCLEOTIDE SEQUENCE [LARGE SCALE GENOMIC DNA]</scope>
</reference>
<comment type="caution">
    <text evidence="1">The sequence shown here is derived from an EMBL/GenBank/DDBJ whole genome shotgun (WGS) entry which is preliminary data.</text>
</comment>
<evidence type="ECO:0000313" key="1">
    <source>
        <dbReference type="EMBL" id="GBG25097.1"/>
    </source>
</evidence>
<protein>
    <submittedName>
        <fullName evidence="1">Uncharacterized protein</fullName>
    </submittedName>
</protein>
<evidence type="ECO:0000313" key="2">
    <source>
        <dbReference type="Proteomes" id="UP000241890"/>
    </source>
</evidence>
<accession>A0A2R5G245</accession>
<proteinExistence type="predicted"/>
<sequence>MEFIWRMGTRQCSRPSLRARGASHETNLTVRVGPVGDGGGGTARAKVVKVSRALATSSELVGGYSAIGTDTFDFVVFTTNDDTWLVTWRVDAIHGWGQNLCVTFSSQTQFQRFGLREAKLRGPVQTEHGRVHIGSSPNASTKRIALQADVASTLTNASFVYARFPTAPGAFEVRFDVPEDDVRQSQHIVVKNLSFASWDTDDLMLEFIAAGEDLKLDETGDWIFVQSLGRAQLAEIEHQEATGFFASWTRVTPSTESVVVSRWSDPERTLLPEMEPLLQSCAVQRVLLSHDPIQAAMKLINSAPDTIGHSQASQNFTNSVRLCLQRMQSPLGPRFRTFARAVEIYGDLADDTQLQETRHVMMRSSEMCLARQLQCFNEVIAGTAHLIEQRQQRHGSQGTVTAASPSADSDDVGVLRAKVLEKIFEIKSLALRRVFITPAEKYYEYTYDNAVIDVGVHGSNVYRAMLLALLGIVADSPPVLADGYKAAPNFFAAPWFCDYLEPFWNRKPGFKWPSQINYRDTWPRPSRFDVGPTTFSMGNEMLAPQATDLREQALPYLEQYVSELSWDTLKLPLVNFIIQDTALAHRVERIFSAPSVHAFFYTIDDDDVTNVELHDENIRRLFVDMLGVLKR</sequence>
<dbReference type="Proteomes" id="UP000241890">
    <property type="component" value="Unassembled WGS sequence"/>
</dbReference>
<keyword evidence="2" id="KW-1185">Reference proteome</keyword>
<dbReference type="AlphaFoldDB" id="A0A2R5G245"/>
<gene>
    <name evidence="1" type="ORF">FCC1311_013142</name>
</gene>
<organism evidence="1 2">
    <name type="scientific">Hondaea fermentalgiana</name>
    <dbReference type="NCBI Taxonomy" id="2315210"/>
    <lineage>
        <taxon>Eukaryota</taxon>
        <taxon>Sar</taxon>
        <taxon>Stramenopiles</taxon>
        <taxon>Bigyra</taxon>
        <taxon>Labyrinthulomycetes</taxon>
        <taxon>Thraustochytrida</taxon>
        <taxon>Thraustochytriidae</taxon>
        <taxon>Hondaea</taxon>
    </lineage>
</organism>
<dbReference type="EMBL" id="BEYU01000011">
    <property type="protein sequence ID" value="GBG25097.1"/>
    <property type="molecule type" value="Genomic_DNA"/>
</dbReference>